<evidence type="ECO:0000259" key="1">
    <source>
        <dbReference type="PROSITE" id="PS50853"/>
    </source>
</evidence>
<feature type="domain" description="Fibronectin type-III" evidence="1">
    <location>
        <begin position="1"/>
        <end position="39"/>
    </location>
</feature>
<proteinExistence type="predicted"/>
<comment type="caution">
    <text evidence="2">The sequence shown here is derived from an EMBL/GenBank/DDBJ whole genome shotgun (WGS) entry which is preliminary data.</text>
</comment>
<sequence length="213" mass="22198">FNIQGLQASTLYYIRISALQGDFTQSDYSIASSTTTASGSISFDIDIADSTGISADNDAPYTIAFSGTDDLMAGAAATTAPNLVWLDINSNSTGGVAIIQFGKNGGLYSPTTSQTITSTTADLDSVSEGFGLQSFYVANDTSGFLGDLTAMTDYAGSINNVGTVSTTANKIYDGDGPIQNGRVGINLIAKANTSKTPATDYSEEIYFVLVPRY</sequence>
<dbReference type="PROSITE" id="PS50853">
    <property type="entry name" value="FN3"/>
    <property type="match status" value="1"/>
</dbReference>
<name>A0A0G0FEF4_9BACT</name>
<accession>A0A0G0FEF4</accession>
<dbReference type="InterPro" id="IPR003961">
    <property type="entry name" value="FN3_dom"/>
</dbReference>
<feature type="non-terminal residue" evidence="2">
    <location>
        <position position="1"/>
    </location>
</feature>
<evidence type="ECO:0000313" key="3">
    <source>
        <dbReference type="Proteomes" id="UP000033886"/>
    </source>
</evidence>
<protein>
    <recommendedName>
        <fullName evidence="1">Fibronectin type-III domain-containing protein</fullName>
    </recommendedName>
</protein>
<reference evidence="2 3" key="1">
    <citation type="journal article" date="2015" name="Nature">
        <title>rRNA introns, odd ribosomes, and small enigmatic genomes across a large radiation of phyla.</title>
        <authorList>
            <person name="Brown C.T."/>
            <person name="Hug L.A."/>
            <person name="Thomas B.C."/>
            <person name="Sharon I."/>
            <person name="Castelle C.J."/>
            <person name="Singh A."/>
            <person name="Wilkins M.J."/>
            <person name="Williams K.H."/>
            <person name="Banfield J.F."/>
        </authorList>
    </citation>
    <scope>NUCLEOTIDE SEQUENCE [LARGE SCALE GENOMIC DNA]</scope>
</reference>
<dbReference type="AlphaFoldDB" id="A0A0G0FEF4"/>
<dbReference type="Proteomes" id="UP000033886">
    <property type="component" value="Unassembled WGS sequence"/>
</dbReference>
<organism evidence="2 3">
    <name type="scientific">candidate division WS6 bacterium GW2011_GWF1_36_8</name>
    <dbReference type="NCBI Taxonomy" id="1619098"/>
    <lineage>
        <taxon>Bacteria</taxon>
        <taxon>Candidatus Dojkabacteria</taxon>
    </lineage>
</organism>
<gene>
    <name evidence="2" type="ORF">US29_C0027G0001</name>
</gene>
<evidence type="ECO:0000313" key="2">
    <source>
        <dbReference type="EMBL" id="KKQ16327.1"/>
    </source>
</evidence>
<dbReference type="EMBL" id="LBSK01000027">
    <property type="protein sequence ID" value="KKQ16327.1"/>
    <property type="molecule type" value="Genomic_DNA"/>
</dbReference>